<dbReference type="InterPro" id="IPR050913">
    <property type="entry name" value="AP2/ERF_ERF"/>
</dbReference>
<evidence type="ECO:0000313" key="9">
    <source>
        <dbReference type="Proteomes" id="UP000030748"/>
    </source>
</evidence>
<evidence type="ECO:0000259" key="7">
    <source>
        <dbReference type="PROSITE" id="PS51032"/>
    </source>
</evidence>
<keyword evidence="9" id="KW-1185">Reference proteome</keyword>
<dbReference type="PANTHER" id="PTHR31194">
    <property type="entry name" value="SHN SHINE , DNA BINDING / TRANSCRIPTION FACTOR"/>
    <property type="match status" value="1"/>
</dbReference>
<dbReference type="InterPro" id="IPR001471">
    <property type="entry name" value="AP2/ERF_dom"/>
</dbReference>
<keyword evidence="3" id="KW-0238">DNA-binding</keyword>
<dbReference type="InterPro" id="IPR016177">
    <property type="entry name" value="DNA-bd_dom_sf"/>
</dbReference>
<gene>
    <name evidence="8" type="ORF">MIMGU_mgv1a026112mg</name>
</gene>
<feature type="domain" description="AP2/ERF" evidence="7">
    <location>
        <begin position="25"/>
        <end position="82"/>
    </location>
</feature>
<dbReference type="OrthoDB" id="773121at2759"/>
<proteinExistence type="inferred from homology"/>
<keyword evidence="2" id="KW-0805">Transcription regulation</keyword>
<dbReference type="InterPro" id="IPR036955">
    <property type="entry name" value="AP2/ERF_dom_sf"/>
</dbReference>
<dbReference type="SUPFAM" id="SSF54171">
    <property type="entry name" value="DNA-binding domain"/>
    <property type="match status" value="1"/>
</dbReference>
<dbReference type="GO" id="GO:0048528">
    <property type="term" value="P:post-embryonic root development"/>
    <property type="evidence" value="ECO:0000318"/>
    <property type="project" value="GO_Central"/>
</dbReference>
<dbReference type="OMA" id="CDQASAY"/>
<comment type="subcellular location">
    <subcellularLocation>
        <location evidence="1">Nucleus</location>
    </subcellularLocation>
</comment>
<reference evidence="8 9" key="1">
    <citation type="journal article" date="2013" name="Proc. Natl. Acad. Sci. U.S.A.">
        <title>Fine-scale variation in meiotic recombination in Mimulus inferred from population shotgun sequencing.</title>
        <authorList>
            <person name="Hellsten U."/>
            <person name="Wright K.M."/>
            <person name="Jenkins J."/>
            <person name="Shu S."/>
            <person name="Yuan Y."/>
            <person name="Wessler S.R."/>
            <person name="Schmutz J."/>
            <person name="Willis J.H."/>
            <person name="Rokhsar D.S."/>
        </authorList>
    </citation>
    <scope>NUCLEOTIDE SEQUENCE [LARGE SCALE GENOMIC DNA]</scope>
    <source>
        <strain evidence="9">cv. DUN x IM62</strain>
    </source>
</reference>
<dbReference type="PRINTS" id="PR00367">
    <property type="entry name" value="ETHRSPELEMNT"/>
</dbReference>
<dbReference type="eggNOG" id="ENOG502RB9M">
    <property type="taxonomic scope" value="Eukaryota"/>
</dbReference>
<dbReference type="Pfam" id="PF00847">
    <property type="entry name" value="AP2"/>
    <property type="match status" value="1"/>
</dbReference>
<dbReference type="CDD" id="cd00018">
    <property type="entry name" value="AP2"/>
    <property type="match status" value="1"/>
</dbReference>
<evidence type="ECO:0000256" key="1">
    <source>
        <dbReference type="ARBA" id="ARBA00004123"/>
    </source>
</evidence>
<evidence type="ECO:0000256" key="3">
    <source>
        <dbReference type="ARBA" id="ARBA00023125"/>
    </source>
</evidence>
<dbReference type="STRING" id="4155.A0A022RK39"/>
<evidence type="ECO:0000256" key="6">
    <source>
        <dbReference type="ARBA" id="ARBA00024343"/>
    </source>
</evidence>
<evidence type="ECO:0000313" key="8">
    <source>
        <dbReference type="EMBL" id="EYU39260.1"/>
    </source>
</evidence>
<dbReference type="Gene3D" id="3.30.730.10">
    <property type="entry name" value="AP2/ERF domain"/>
    <property type="match status" value="1"/>
</dbReference>
<accession>A0A022RK39</accession>
<dbReference type="GO" id="GO:0003700">
    <property type="term" value="F:DNA-binding transcription factor activity"/>
    <property type="evidence" value="ECO:0000318"/>
    <property type="project" value="GO_Central"/>
</dbReference>
<dbReference type="PANTHER" id="PTHR31194:SF90">
    <property type="entry name" value="ETHYLENE-RESPONSIVE TRANSCRIPTION FACTOR RAP2-11"/>
    <property type="match status" value="1"/>
</dbReference>
<dbReference type="GO" id="GO:0005634">
    <property type="term" value="C:nucleus"/>
    <property type="evidence" value="ECO:0000318"/>
    <property type="project" value="GO_Central"/>
</dbReference>
<protein>
    <recommendedName>
        <fullName evidence="7">AP2/ERF domain-containing protein</fullName>
    </recommendedName>
</protein>
<dbReference type="AlphaFoldDB" id="A0A022RK39"/>
<dbReference type="KEGG" id="egt:105955919"/>
<dbReference type="GO" id="GO:0000976">
    <property type="term" value="F:transcription cis-regulatory region binding"/>
    <property type="evidence" value="ECO:0000318"/>
    <property type="project" value="GO_Central"/>
</dbReference>
<keyword evidence="4" id="KW-0804">Transcription</keyword>
<dbReference type="EMBL" id="KI630454">
    <property type="protein sequence ID" value="EYU39260.1"/>
    <property type="molecule type" value="Genomic_DNA"/>
</dbReference>
<dbReference type="PROSITE" id="PS51032">
    <property type="entry name" value="AP2_ERF"/>
    <property type="match status" value="1"/>
</dbReference>
<organism evidence="8 9">
    <name type="scientific">Erythranthe guttata</name>
    <name type="common">Yellow monkey flower</name>
    <name type="synonym">Mimulus guttatus</name>
    <dbReference type="NCBI Taxonomy" id="4155"/>
    <lineage>
        <taxon>Eukaryota</taxon>
        <taxon>Viridiplantae</taxon>
        <taxon>Streptophyta</taxon>
        <taxon>Embryophyta</taxon>
        <taxon>Tracheophyta</taxon>
        <taxon>Spermatophyta</taxon>
        <taxon>Magnoliopsida</taxon>
        <taxon>eudicotyledons</taxon>
        <taxon>Gunneridae</taxon>
        <taxon>Pentapetalae</taxon>
        <taxon>asterids</taxon>
        <taxon>lamiids</taxon>
        <taxon>Lamiales</taxon>
        <taxon>Phrymaceae</taxon>
        <taxon>Erythranthe</taxon>
    </lineage>
</organism>
<dbReference type="SMART" id="SM00380">
    <property type="entry name" value="AP2"/>
    <property type="match status" value="1"/>
</dbReference>
<dbReference type="FunFam" id="3.30.730.10:FF:000005">
    <property type="entry name" value="ethylene-responsive transcription factor RAP2-11"/>
    <property type="match status" value="1"/>
</dbReference>
<sequence length="241" mass="27440">MDDLQIHNNPTHKPLINRVTHKNTKFVGVRQRPSGKWVAEIKNTTQKIRMWLGTFDTAEEAAHAYDEAACLLRGSSRRTNFSNGAAPCNPALSLKIRNLLHQKRTLNNINNSTSSQSSNVVEAGYPVFAPYKPDLSYFVGGYEVGSTHLDHHYCDQASAYYNQVDFEKMSTQEDGFFDAKTEVEVQNETGFTDFERIKVERQISASLYAMNGVSEYWDNINEYSNDSFWDVTTLCHMFCPI</sequence>
<dbReference type="Proteomes" id="UP000030748">
    <property type="component" value="Unassembled WGS sequence"/>
</dbReference>
<name>A0A022RK39_ERYGU</name>
<evidence type="ECO:0000256" key="4">
    <source>
        <dbReference type="ARBA" id="ARBA00023163"/>
    </source>
</evidence>
<evidence type="ECO:0000256" key="5">
    <source>
        <dbReference type="ARBA" id="ARBA00023242"/>
    </source>
</evidence>
<comment type="similarity">
    <text evidence="6">Belongs to the AP2/ERF transcription factor family. ERF subfamily.</text>
</comment>
<keyword evidence="5" id="KW-0539">Nucleus</keyword>
<evidence type="ECO:0000256" key="2">
    <source>
        <dbReference type="ARBA" id="ARBA00023015"/>
    </source>
</evidence>